<evidence type="ECO:0000313" key="1">
    <source>
        <dbReference type="EMBL" id="SJM91400.1"/>
    </source>
</evidence>
<protein>
    <submittedName>
        <fullName evidence="1">Uncharacterized protein</fullName>
    </submittedName>
</protein>
<organism evidence="1 2">
    <name type="scientific">Crenothrix polyspora</name>
    <dbReference type="NCBI Taxonomy" id="360316"/>
    <lineage>
        <taxon>Bacteria</taxon>
        <taxon>Pseudomonadati</taxon>
        <taxon>Pseudomonadota</taxon>
        <taxon>Gammaproteobacteria</taxon>
        <taxon>Methylococcales</taxon>
        <taxon>Crenotrichaceae</taxon>
        <taxon>Crenothrix</taxon>
    </lineage>
</organism>
<dbReference type="AlphaFoldDB" id="A0A1R4H6B2"/>
<dbReference type="EMBL" id="FUKI01000092">
    <property type="protein sequence ID" value="SJM91400.1"/>
    <property type="molecule type" value="Genomic_DNA"/>
</dbReference>
<proteinExistence type="predicted"/>
<reference evidence="2" key="1">
    <citation type="submission" date="2017-02" db="EMBL/GenBank/DDBJ databases">
        <authorList>
            <person name="Daims H."/>
        </authorList>
    </citation>
    <scope>NUCLEOTIDE SEQUENCE [LARGE SCALE GENOMIC DNA]</scope>
</reference>
<name>A0A1R4H6B2_9GAMM</name>
<keyword evidence="2" id="KW-1185">Reference proteome</keyword>
<dbReference type="Proteomes" id="UP000195667">
    <property type="component" value="Unassembled WGS sequence"/>
</dbReference>
<accession>A0A1R4H6B2</accession>
<evidence type="ECO:0000313" key="2">
    <source>
        <dbReference type="Proteomes" id="UP000195667"/>
    </source>
</evidence>
<gene>
    <name evidence="1" type="ORF">CRENPOLYSF1_190065</name>
</gene>
<sequence>MAIMATHIRRDTVQGLTVRPELVEGWAVNPIMVRQAHHERLKLKLSRLM</sequence>